<feature type="compositionally biased region" description="Basic and acidic residues" evidence="5">
    <location>
        <begin position="10"/>
        <end position="23"/>
    </location>
</feature>
<dbReference type="PANTHER" id="PTHR10782">
    <property type="entry name" value="ZINC FINGER MIZ DOMAIN-CONTAINING PROTEIN"/>
    <property type="match status" value="1"/>
</dbReference>
<evidence type="ECO:0000256" key="2">
    <source>
        <dbReference type="ARBA" id="ARBA00022771"/>
    </source>
</evidence>
<name>A0A437A6J3_ARTFL</name>
<evidence type="ECO:0000259" key="6">
    <source>
        <dbReference type="PROSITE" id="PS51044"/>
    </source>
</evidence>
<dbReference type="Proteomes" id="UP000283090">
    <property type="component" value="Unassembled WGS sequence"/>
</dbReference>
<dbReference type="InterPro" id="IPR004181">
    <property type="entry name" value="Znf_MIZ"/>
</dbReference>
<dbReference type="OrthoDB" id="27975at2759"/>
<sequence>MPEESMATIESDRPPHGISKDDESTSTGQGVRIDTSVSAGPSRPSLTSPSLKRKSSISSSRADIDLANVNNTVSMFMGGRRHSWMQQGTEGNSSYAPRVFPPKRVKTMPSKIPSLDRKPQAEVPHAAASPPVPRPSPAPKQPTADPVVITIPDTQPDDATPQTSVMEAEQQPLINPPSNPISIISLPTTARSTPENTPSINLVQRPLVTVNSTPPPHPSPVSAPITVGQSILTNSPISATERRASPAIETRAPAGGIVRTAPSVERLAPAPRMRPTLQTAITTTYMQNITPPPSTSPVSATVLNGVDNLGFRSAHPSSAMPSPVASPQTPELTTIDLPKYFPDGSCKMHKVDLRKPTIEDHNLLLGELQRLGQQIKDSQLSAPEKTLVMRYSKLSRALDSIRRQINQSSVQSTHELVSDILRRRTPSVPNYPPQSPVSSAPCSPIHHRVSISQPERQHAAQSQHGAVPASTMLPPPQPHNQPQSLPSIGHFRNPSSQTSQDADFYAQNPTPAGPSPHTQSRPQFPPVATNYPAPQTQQAASQFLPPQSSVAPAPQTRPQTQQQSLAVSASVNSRTKAPWSYAFVEKLHFLMARPGTEPWKPNDSLRASLLEGALKQGDDLFVALHLLFCHADHPMMKNRYPFIWNDPRSKLGLELLSQLLFANSSLSTRALDIFVQVPMDLGMARAKIQGFNDDMVAAFKLLQDIRPIFDTLYNYCDSNKLSCPSQSLIASAGILSPSLQRTISVSLSQMLMQHAKSAQPQPQQNQVTSAPRQPQQPHVQSMRRTPQSMTPRKTSSGGDAGPAQRTQLQVFTTDWGGKVPGWKLIQEWRYIPADLQKPEGDTSEYFTYFRRCVTPVVKVSTKVQQLSFLIESALSKSYPRVNRVEGTAPNIRPVRNWSKLYRLRCVASKRDLTQLTKPENFSAWRSQETCWPVSIFAELDDKSAPGFPNTTPQERELAKKRRLHFRRKRNWGKDCTTDLTDRLEHGENIIQIMMMDNPTADGTSYYAAVEEVEVADYNTLFQLITQTQSLSSSEAKELIIRRLKRSAAAIANDDDISVVEEDTVTVSVTCPMSQQIIDVPVRGKDCQHLDCFDLKGYLTSRTKFPSGFSVPDSWKCPICSCECTPVTLIIDGFMKDTVSKLKEVQADGQYLNAKSVIIRSDGMWRPHDPPEVTKTKIKKEMPEVISLLDD</sequence>
<feature type="region of interest" description="Disordered" evidence="5">
    <location>
        <begin position="424"/>
        <end position="569"/>
    </location>
</feature>
<keyword evidence="8" id="KW-1185">Reference proteome</keyword>
<dbReference type="Pfam" id="PF02891">
    <property type="entry name" value="zf-MIZ"/>
    <property type="match status" value="1"/>
</dbReference>
<dbReference type="InterPro" id="IPR013083">
    <property type="entry name" value="Znf_RING/FYVE/PHD"/>
</dbReference>
<keyword evidence="3" id="KW-0862">Zinc</keyword>
<feature type="compositionally biased region" description="Polar residues" evidence="5">
    <location>
        <begin position="25"/>
        <end position="49"/>
    </location>
</feature>
<dbReference type="RefSeq" id="XP_067492333.1">
    <property type="nucleotide sequence ID" value="XM_067634246.1"/>
</dbReference>
<dbReference type="EMBL" id="SAEB01000006">
    <property type="protein sequence ID" value="RVD86789.1"/>
    <property type="molecule type" value="Genomic_DNA"/>
</dbReference>
<evidence type="ECO:0000313" key="7">
    <source>
        <dbReference type="EMBL" id="RVD86789.1"/>
    </source>
</evidence>
<dbReference type="VEuPathDB" id="FungiDB:DFL_005046"/>
<feature type="domain" description="SP-RING-type" evidence="6">
    <location>
        <begin position="1053"/>
        <end position="1143"/>
    </location>
</feature>
<organism evidence="7 8">
    <name type="scientific">Arthrobotrys flagrans</name>
    <name type="common">Nematode-trapping fungus</name>
    <name type="synonym">Trichothecium flagrans</name>
    <dbReference type="NCBI Taxonomy" id="97331"/>
    <lineage>
        <taxon>Eukaryota</taxon>
        <taxon>Fungi</taxon>
        <taxon>Dikarya</taxon>
        <taxon>Ascomycota</taxon>
        <taxon>Pezizomycotina</taxon>
        <taxon>Orbiliomycetes</taxon>
        <taxon>Orbiliales</taxon>
        <taxon>Orbiliaceae</taxon>
        <taxon>Arthrobotrys</taxon>
    </lineage>
</organism>
<feature type="region of interest" description="Disordered" evidence="5">
    <location>
        <begin position="1"/>
        <end position="65"/>
    </location>
</feature>
<dbReference type="GO" id="GO:0000785">
    <property type="term" value="C:chromatin"/>
    <property type="evidence" value="ECO:0007669"/>
    <property type="project" value="TreeGrafter"/>
</dbReference>
<feature type="region of interest" description="Disordered" evidence="5">
    <location>
        <begin position="754"/>
        <end position="804"/>
    </location>
</feature>
<protein>
    <recommendedName>
        <fullName evidence="6">SP-RING-type domain-containing protein</fullName>
    </recommendedName>
</protein>
<evidence type="ECO:0000256" key="5">
    <source>
        <dbReference type="SAM" id="MobiDB-lite"/>
    </source>
</evidence>
<feature type="compositionally biased region" description="Polar residues" evidence="5">
    <location>
        <begin position="450"/>
        <end position="464"/>
    </location>
</feature>
<proteinExistence type="predicted"/>
<feature type="compositionally biased region" description="Polar residues" evidence="5">
    <location>
        <begin position="754"/>
        <end position="797"/>
    </location>
</feature>
<evidence type="ECO:0000256" key="4">
    <source>
        <dbReference type="PROSITE-ProRule" id="PRU00452"/>
    </source>
</evidence>
<feature type="compositionally biased region" description="Polar residues" evidence="5">
    <location>
        <begin position="532"/>
        <end position="550"/>
    </location>
</feature>
<dbReference type="GO" id="GO:0008270">
    <property type="term" value="F:zinc ion binding"/>
    <property type="evidence" value="ECO:0007669"/>
    <property type="project" value="UniProtKB-KW"/>
</dbReference>
<dbReference type="Gene3D" id="3.30.40.10">
    <property type="entry name" value="Zinc/RING finger domain, C3HC4 (zinc finger)"/>
    <property type="match status" value="1"/>
</dbReference>
<dbReference type="AlphaFoldDB" id="A0A437A6J3"/>
<evidence type="ECO:0000256" key="1">
    <source>
        <dbReference type="ARBA" id="ARBA00022723"/>
    </source>
</evidence>
<dbReference type="GO" id="GO:0016925">
    <property type="term" value="P:protein sumoylation"/>
    <property type="evidence" value="ECO:0007669"/>
    <property type="project" value="TreeGrafter"/>
</dbReference>
<feature type="compositionally biased region" description="Low complexity" evidence="5">
    <location>
        <begin position="551"/>
        <end position="563"/>
    </location>
</feature>
<dbReference type="PROSITE" id="PS51044">
    <property type="entry name" value="ZF_SP_RING"/>
    <property type="match status" value="1"/>
</dbReference>
<dbReference type="CDD" id="cd16650">
    <property type="entry name" value="SP-RING_PIAS-like"/>
    <property type="match status" value="1"/>
</dbReference>
<comment type="caution">
    <text evidence="7">The sequence shown here is derived from an EMBL/GenBank/DDBJ whole genome shotgun (WGS) entry which is preliminary data.</text>
</comment>
<accession>A0A437A6J3</accession>
<feature type="compositionally biased region" description="Low complexity" evidence="5">
    <location>
        <begin position="56"/>
        <end position="65"/>
    </location>
</feature>
<dbReference type="STRING" id="97331.A0A437A6J3"/>
<evidence type="ECO:0000256" key="3">
    <source>
        <dbReference type="ARBA" id="ARBA00022833"/>
    </source>
</evidence>
<evidence type="ECO:0000313" key="8">
    <source>
        <dbReference type="Proteomes" id="UP000283090"/>
    </source>
</evidence>
<feature type="region of interest" description="Disordered" evidence="5">
    <location>
        <begin position="84"/>
        <end position="146"/>
    </location>
</feature>
<keyword evidence="1" id="KW-0479">Metal-binding</keyword>
<gene>
    <name evidence="7" type="ORF">DFL_005046</name>
</gene>
<keyword evidence="2 4" id="KW-0863">Zinc-finger</keyword>
<feature type="compositionally biased region" description="Polar residues" evidence="5">
    <location>
        <begin position="84"/>
        <end position="95"/>
    </location>
</feature>
<feature type="compositionally biased region" description="Pro residues" evidence="5">
    <location>
        <begin position="130"/>
        <end position="140"/>
    </location>
</feature>
<dbReference type="PANTHER" id="PTHR10782:SF4">
    <property type="entry name" value="TONALLI, ISOFORM E"/>
    <property type="match status" value="1"/>
</dbReference>
<dbReference type="GO" id="GO:0061665">
    <property type="term" value="F:SUMO ligase activity"/>
    <property type="evidence" value="ECO:0007669"/>
    <property type="project" value="TreeGrafter"/>
</dbReference>
<reference evidence="7 8" key="1">
    <citation type="submission" date="2019-01" db="EMBL/GenBank/DDBJ databases">
        <title>Intercellular communication is required for trap formation in the nematode-trapping fungus Duddingtonia flagrans.</title>
        <authorList>
            <person name="Youssar L."/>
            <person name="Wernet V."/>
            <person name="Hensel N."/>
            <person name="Hildebrandt H.-G."/>
            <person name="Fischer R."/>
        </authorList>
    </citation>
    <scope>NUCLEOTIDE SEQUENCE [LARGE SCALE GENOMIC DNA]</scope>
    <source>
        <strain evidence="7 8">CBS H-5679</strain>
    </source>
</reference>
<dbReference type="GeneID" id="93587357"/>